<dbReference type="RefSeq" id="WP_045801660.1">
    <property type="nucleotide sequence ID" value="NZ_CP011071.1"/>
</dbReference>
<keyword evidence="6" id="KW-1185">Reference proteome</keyword>
<dbReference type="Gene3D" id="3.40.1400.10">
    <property type="entry name" value="Sugar-phosphate isomerase, RpiB/LacA/LacB"/>
    <property type="match status" value="1"/>
</dbReference>
<dbReference type="Proteomes" id="UP000032726">
    <property type="component" value="Chromosome"/>
</dbReference>
<dbReference type="GO" id="GO:0009052">
    <property type="term" value="P:pentose-phosphate shunt, non-oxidative branch"/>
    <property type="evidence" value="ECO:0007669"/>
    <property type="project" value="TreeGrafter"/>
</dbReference>
<dbReference type="KEGG" id="mlt:VC82_1322"/>
<proteinExistence type="inferred from homology"/>
<dbReference type="InterPro" id="IPR036569">
    <property type="entry name" value="RpiB_LacA_LacB_sf"/>
</dbReference>
<feature type="binding site" evidence="4">
    <location>
        <begin position="8"/>
        <end position="9"/>
    </location>
    <ligand>
        <name>D-ribulose 5-phosphate</name>
        <dbReference type="ChEBI" id="CHEBI:58121"/>
    </ligand>
</feature>
<feature type="binding site" evidence="4">
    <location>
        <position position="132"/>
    </location>
    <ligand>
        <name>D-ribulose 5-phosphate</name>
        <dbReference type="ChEBI" id="CHEBI:58121"/>
    </ligand>
</feature>
<dbReference type="PATRIC" id="fig|516051.4.peg.1365"/>
<feature type="binding site" evidence="4">
    <location>
        <begin position="66"/>
        <end position="70"/>
    </location>
    <ligand>
        <name>D-ribulose 5-phosphate</name>
        <dbReference type="ChEBI" id="CHEBI:58121"/>
    </ligand>
</feature>
<dbReference type="SUPFAM" id="SSF89623">
    <property type="entry name" value="Ribose/Galactose isomerase RpiB/AlsB"/>
    <property type="match status" value="1"/>
</dbReference>
<feature type="binding site" evidence="4">
    <location>
        <position position="99"/>
    </location>
    <ligand>
        <name>D-ribulose 5-phosphate</name>
        <dbReference type="ChEBI" id="CHEBI:58121"/>
    </ligand>
</feature>
<accession>A0A0D5YSX1</accession>
<dbReference type="NCBIfam" id="TIGR01120">
    <property type="entry name" value="rpiB"/>
    <property type="match status" value="1"/>
</dbReference>
<feature type="binding site" evidence="4">
    <location>
        <position position="109"/>
    </location>
    <ligand>
        <name>D-ribulose 5-phosphate</name>
        <dbReference type="ChEBI" id="CHEBI:58121"/>
    </ligand>
</feature>
<keyword evidence="2 5" id="KW-0413">Isomerase</keyword>
<feature type="active site" description="Proton donor" evidence="3">
    <location>
        <position position="98"/>
    </location>
</feature>
<dbReference type="PANTHER" id="PTHR30345:SF0">
    <property type="entry name" value="DNA DAMAGE-REPAIR_TOLERATION PROTEIN DRT102"/>
    <property type="match status" value="1"/>
</dbReference>
<evidence type="ECO:0000256" key="2">
    <source>
        <dbReference type="ARBA" id="ARBA00023235"/>
    </source>
</evidence>
<evidence type="ECO:0000256" key="1">
    <source>
        <dbReference type="ARBA" id="ARBA00008754"/>
    </source>
</evidence>
<name>A0A0D5YSX1_9FLAO</name>
<dbReference type="NCBIfam" id="NF004051">
    <property type="entry name" value="PRK05571.1"/>
    <property type="match status" value="1"/>
</dbReference>
<feature type="binding site" evidence="4">
    <location>
        <position position="136"/>
    </location>
    <ligand>
        <name>D-ribulose 5-phosphate</name>
        <dbReference type="ChEBI" id="CHEBI:58121"/>
    </ligand>
</feature>
<comment type="similarity">
    <text evidence="1">Belongs to the LacAB/RpiB family.</text>
</comment>
<feature type="active site" description="Proton acceptor" evidence="3">
    <location>
        <position position="65"/>
    </location>
</feature>
<dbReference type="STRING" id="516051.VC82_1322"/>
<gene>
    <name evidence="5" type="ORF">VC82_1322</name>
</gene>
<dbReference type="InterPro" id="IPR003500">
    <property type="entry name" value="RpiB_LacA_LacB"/>
</dbReference>
<dbReference type="AlphaFoldDB" id="A0A0D5YSX1"/>
<dbReference type="PIRSF" id="PIRSF005384">
    <property type="entry name" value="RpiB_LacA_B"/>
    <property type="match status" value="1"/>
</dbReference>
<dbReference type="EMBL" id="CP011071">
    <property type="protein sequence ID" value="AKA34951.1"/>
    <property type="molecule type" value="Genomic_DNA"/>
</dbReference>
<sequence>MRIAIGNDHAGTDYKLAIVGLLKSKGIEVINYGTDDTDSVDYPDFVHPVGSDVSEGKVDFGIVICGSGNGASMTVNKHQNVRGALCWNKEITQLAREHNDANVLSLPARFISLPQALDMVETFLNTSFEGGRHERRVEKIPVTK</sequence>
<evidence type="ECO:0000256" key="3">
    <source>
        <dbReference type="PIRSR" id="PIRSR005384-1"/>
    </source>
</evidence>
<dbReference type="NCBIfam" id="TIGR00689">
    <property type="entry name" value="rpiB_lacA_lacB"/>
    <property type="match status" value="1"/>
</dbReference>
<dbReference type="InterPro" id="IPR004785">
    <property type="entry name" value="RpiB"/>
</dbReference>
<dbReference type="PANTHER" id="PTHR30345">
    <property type="entry name" value="RIBOSE-5-PHOSPHATE ISOMERASE B"/>
    <property type="match status" value="1"/>
</dbReference>
<evidence type="ECO:0000313" key="6">
    <source>
        <dbReference type="Proteomes" id="UP000032726"/>
    </source>
</evidence>
<reference evidence="5 6" key="1">
    <citation type="submission" date="2015-03" db="EMBL/GenBank/DDBJ databases">
        <title>Complete genome sequence of Muricauda lutaonensis CC-HSB-11T, isolated from a coastal hot spring.</title>
        <authorList>
            <person name="Kim K.M."/>
        </authorList>
    </citation>
    <scope>NUCLEOTIDE SEQUENCE [LARGE SCALE GENOMIC DNA]</scope>
    <source>
        <strain evidence="5 6">CC-HSB-11</strain>
    </source>
</reference>
<dbReference type="GO" id="GO:0004751">
    <property type="term" value="F:ribose-5-phosphate isomerase activity"/>
    <property type="evidence" value="ECO:0007669"/>
    <property type="project" value="TreeGrafter"/>
</dbReference>
<dbReference type="HOGENOM" id="CLU_091396_4_1_10"/>
<evidence type="ECO:0000256" key="4">
    <source>
        <dbReference type="PIRSR" id="PIRSR005384-2"/>
    </source>
</evidence>
<dbReference type="OrthoDB" id="1778624at2"/>
<dbReference type="Pfam" id="PF02502">
    <property type="entry name" value="LacAB_rpiB"/>
    <property type="match status" value="1"/>
</dbReference>
<evidence type="ECO:0000313" key="5">
    <source>
        <dbReference type="EMBL" id="AKA34951.1"/>
    </source>
</evidence>
<dbReference type="GO" id="GO:0019316">
    <property type="term" value="P:D-allose catabolic process"/>
    <property type="evidence" value="ECO:0007669"/>
    <property type="project" value="TreeGrafter"/>
</dbReference>
<protein>
    <submittedName>
        <fullName evidence="5">Sugar-phosphate isomerase, RpiB/LacA/LacB family</fullName>
    </submittedName>
</protein>
<organism evidence="5 6">
    <name type="scientific">Flagellimonas lutaonensis</name>
    <dbReference type="NCBI Taxonomy" id="516051"/>
    <lineage>
        <taxon>Bacteria</taxon>
        <taxon>Pseudomonadati</taxon>
        <taxon>Bacteroidota</taxon>
        <taxon>Flavobacteriia</taxon>
        <taxon>Flavobacteriales</taxon>
        <taxon>Flavobacteriaceae</taxon>
        <taxon>Flagellimonas</taxon>
    </lineage>
</organism>